<dbReference type="OrthoDB" id="9783459at2"/>
<accession>A0A1U7PSK2</accession>
<feature type="domain" description="ISXO2-like transposase" evidence="1">
    <location>
        <begin position="3"/>
        <end position="85"/>
    </location>
</feature>
<dbReference type="InterPro" id="IPR024445">
    <property type="entry name" value="Tnp_ISXO2-like"/>
</dbReference>
<dbReference type="RefSeq" id="WP_143745926.1">
    <property type="nucleotide sequence ID" value="NZ_FTPU01000002.1"/>
</dbReference>
<gene>
    <name evidence="2" type="ORF">SAMN05660493_00330</name>
</gene>
<dbReference type="Proteomes" id="UP000187261">
    <property type="component" value="Unassembled WGS sequence"/>
</dbReference>
<evidence type="ECO:0000313" key="3">
    <source>
        <dbReference type="Proteomes" id="UP000187261"/>
    </source>
</evidence>
<dbReference type="EMBL" id="FTPU01000002">
    <property type="protein sequence ID" value="SIT95677.1"/>
    <property type="molecule type" value="Genomic_DNA"/>
</dbReference>
<protein>
    <submittedName>
        <fullName evidence="2">ISXO2-like transposase domain-containing protein</fullName>
    </submittedName>
</protein>
<sequence length="105" mass="12473">INETIKESIDNQSIVFTDKSTSYVDISDFVELHITEKSDKETTNETLKWVHITISNAKRNLLGNYHKIKRKYLQLYLNEFIYKLNRRYFGDKLFERLIIANITAV</sequence>
<organism evidence="2 3">
    <name type="scientific">Epilithonimonas bovis DSM 19482</name>
    <dbReference type="NCBI Taxonomy" id="1121284"/>
    <lineage>
        <taxon>Bacteria</taxon>
        <taxon>Pseudomonadati</taxon>
        <taxon>Bacteroidota</taxon>
        <taxon>Flavobacteriia</taxon>
        <taxon>Flavobacteriales</taxon>
        <taxon>Weeksellaceae</taxon>
        <taxon>Chryseobacterium group</taxon>
        <taxon>Epilithonimonas</taxon>
    </lineage>
</organism>
<feature type="non-terminal residue" evidence="2">
    <location>
        <position position="1"/>
    </location>
</feature>
<dbReference type="NCBIfam" id="NF033547">
    <property type="entry name" value="transpos_IS1595"/>
    <property type="match status" value="1"/>
</dbReference>
<name>A0A1U7PSK2_9FLAO</name>
<dbReference type="STRING" id="1121284.SAMN05660493_00330"/>
<evidence type="ECO:0000259" key="1">
    <source>
        <dbReference type="Pfam" id="PF12762"/>
    </source>
</evidence>
<reference evidence="3" key="1">
    <citation type="submission" date="2016-10" db="EMBL/GenBank/DDBJ databases">
        <authorList>
            <person name="Varghese N."/>
            <person name="Submissions S."/>
        </authorList>
    </citation>
    <scope>NUCLEOTIDE SEQUENCE [LARGE SCALE GENOMIC DNA]</scope>
    <source>
        <strain evidence="3">DSM 19482</strain>
    </source>
</reference>
<dbReference type="Pfam" id="PF12762">
    <property type="entry name" value="DDE_Tnp_IS1595"/>
    <property type="match status" value="1"/>
</dbReference>
<evidence type="ECO:0000313" key="2">
    <source>
        <dbReference type="EMBL" id="SIT95677.1"/>
    </source>
</evidence>
<proteinExistence type="predicted"/>
<dbReference type="AlphaFoldDB" id="A0A1U7PSK2"/>
<keyword evidence="3" id="KW-1185">Reference proteome</keyword>